<dbReference type="AlphaFoldDB" id="A0A3R8TRZ9"/>
<dbReference type="OrthoDB" id="571278at2"/>
<reference evidence="1 2" key="1">
    <citation type="submission" date="2018-12" db="EMBL/GenBank/DDBJ databases">
        <title>The whole draft genome of Aquabacterium sp. SJQ9.</title>
        <authorList>
            <person name="Sun L."/>
            <person name="Gao X."/>
            <person name="Chen W."/>
            <person name="Huang K."/>
        </authorList>
    </citation>
    <scope>NUCLEOTIDE SEQUENCE [LARGE SCALE GENOMIC DNA]</scope>
    <source>
        <strain evidence="1 2">SJQ9</strain>
    </source>
</reference>
<protein>
    <submittedName>
        <fullName evidence="1">Uncharacterized protein</fullName>
    </submittedName>
</protein>
<accession>A0A3R8TRZ9</accession>
<comment type="caution">
    <text evidence="1">The sequence shown here is derived from an EMBL/GenBank/DDBJ whole genome shotgun (WGS) entry which is preliminary data.</text>
</comment>
<evidence type="ECO:0000313" key="2">
    <source>
        <dbReference type="Proteomes" id="UP000269265"/>
    </source>
</evidence>
<dbReference type="EMBL" id="RSED01000011">
    <property type="protein sequence ID" value="RRS03527.1"/>
    <property type="molecule type" value="Genomic_DNA"/>
</dbReference>
<organism evidence="1 2">
    <name type="scientific">Aquabacterium soli</name>
    <dbReference type="NCBI Taxonomy" id="2493092"/>
    <lineage>
        <taxon>Bacteria</taxon>
        <taxon>Pseudomonadati</taxon>
        <taxon>Pseudomonadota</taxon>
        <taxon>Betaproteobacteria</taxon>
        <taxon>Burkholderiales</taxon>
        <taxon>Aquabacterium</taxon>
    </lineage>
</organism>
<sequence length="289" mass="33218">MDESEQILSNQSTCDEVLRKVGRNVLLFQQIEALLKFLVANHRRDGNTSNFEERLQLRTEKTHKQMMGKLVEQFTDGILSDAGEPNAEPEEQNQVWMSFTFTTSGDREFYEAQRADMKRMVDERNDLIHHFMPRWQPDSPEKMGEAAKYLDEQRARVLPMFEHLRSVSMALIDVGQSMAAFMASKEGQRHFELILLQHSPLVSVLKDVAEHKHRADGWAYLADAGRIAWLQEPEAVTHMKERQGHATLKKLAVASDLFEVFDEPLPNGGYRTLYRPKAGENIKTFGESL</sequence>
<proteinExistence type="predicted"/>
<keyword evidence="2" id="KW-1185">Reference proteome</keyword>
<dbReference type="RefSeq" id="WP_125244061.1">
    <property type="nucleotide sequence ID" value="NZ_RSED01000011.1"/>
</dbReference>
<dbReference type="Proteomes" id="UP000269265">
    <property type="component" value="Unassembled WGS sequence"/>
</dbReference>
<evidence type="ECO:0000313" key="1">
    <source>
        <dbReference type="EMBL" id="RRS03527.1"/>
    </source>
</evidence>
<name>A0A3R8TRZ9_9BURK</name>
<gene>
    <name evidence="1" type="ORF">EIP75_14860</name>
</gene>